<dbReference type="Pfam" id="PF14905">
    <property type="entry name" value="OMP_b-brl_3"/>
    <property type="match status" value="1"/>
</dbReference>
<evidence type="ECO:0000256" key="2">
    <source>
        <dbReference type="ARBA" id="ARBA00023136"/>
    </source>
</evidence>
<dbReference type="SUPFAM" id="SSF56935">
    <property type="entry name" value="Porins"/>
    <property type="match status" value="1"/>
</dbReference>
<keyword evidence="4" id="KW-0732">Signal</keyword>
<name>A0ABM7VIW6_9BACT</name>
<dbReference type="PANTHER" id="PTHR40980:SF4">
    <property type="entry name" value="TONB-DEPENDENT RECEPTOR-LIKE BETA-BARREL DOMAIN-CONTAINING PROTEIN"/>
    <property type="match status" value="1"/>
</dbReference>
<dbReference type="Gene3D" id="2.60.40.1120">
    <property type="entry name" value="Carboxypeptidase-like, regulatory domain"/>
    <property type="match status" value="1"/>
</dbReference>
<dbReference type="InterPro" id="IPR037066">
    <property type="entry name" value="Plug_dom_sf"/>
</dbReference>
<dbReference type="Pfam" id="PF13620">
    <property type="entry name" value="CarboxypepD_reg"/>
    <property type="match status" value="1"/>
</dbReference>
<accession>A0ABM7VIW6</accession>
<geneLocation type="plasmid" evidence="7 8">
    <name>pPP1</name>
</geneLocation>
<sequence>MIRSLFLSLLFLIFSLNVSAQANRTVKGILIDAETKSALPYASVMVHAADSDEMLSGAISDSQGKFTVKGLTAGKYLIKVKFMGYKTLETATFELSKPSFNAGTLSVVPSVQVMDGVEVKAKRAAVDYNIDRKVLNVAAISTALGGTAVEVLENLPAVAVDAEGNVSLRGSTNFTVFIDGRPSVFTGSEALQQLPASTIEKIEVITNPSAKYDPDGTAGIINIITKKKVKGFSGVANLHGGNLGRLGADAMFTYKVKKWNLYFGGDYNKRVRAGKSESENNSYFGDTTYTVRQEGDRSRWFDPYSVKGGFDYNLSDNDLVTLMVSAGRFGMGSQSNTDIINTTTINGIEQDRVLSESDQEGNIDWRYLSADFNYQHKFTKEGHTLDIGGMYRGSDMNQFDRGVNTTASGAYERPAQLSTEEKQGQEWRVKADYVLPIAENNKLELGYQGRFEQTSGNNEISFRTEPSVDWDLQDEFSYRNEFYRNIQAVYGMFNGKVSDFGYQLGLRGEYTDRQVSILDTNEDFEVNRFDYFPTAHFSYQLPHQQQLMLSYSKRINRPRSYYLEPFLTFRDQYNVRSGNPDLLPEYIHSMELGYQKNIADFMFSLEGYYRMTENSVQWVQSVFQEDIFLSMPENVGEEHTTGVELMISGPVAKWWNMNLSGNFGTYRLTGEFEGRSFDRSNITGSVRFNNDFTVLPTTKLQFGMQYNAPTIIAQGERSATFTANMAIKQELIKNQLSLTLSGRNIFGTFQRESFTSGENFNNYSLLDARTFIEGTLSYRINNYKVKRNGRGGGMEGSGGDW</sequence>
<dbReference type="InterPro" id="IPR041700">
    <property type="entry name" value="OMP_b-brl_3"/>
</dbReference>
<organism evidence="7 8">
    <name type="scientific">Persicobacter psychrovividus</name>
    <dbReference type="NCBI Taxonomy" id="387638"/>
    <lineage>
        <taxon>Bacteria</taxon>
        <taxon>Pseudomonadati</taxon>
        <taxon>Bacteroidota</taxon>
        <taxon>Cytophagia</taxon>
        <taxon>Cytophagales</taxon>
        <taxon>Persicobacteraceae</taxon>
        <taxon>Persicobacter</taxon>
    </lineage>
</organism>
<dbReference type="InterPro" id="IPR036942">
    <property type="entry name" value="Beta-barrel_TonB_sf"/>
</dbReference>
<feature type="chain" id="PRO_5047003497" evidence="4">
    <location>
        <begin position="21"/>
        <end position="801"/>
    </location>
</feature>
<dbReference type="Pfam" id="PF07715">
    <property type="entry name" value="Plug"/>
    <property type="match status" value="1"/>
</dbReference>
<reference evidence="7 8" key="1">
    <citation type="submission" date="2021-12" db="EMBL/GenBank/DDBJ databases">
        <title>Genome sequencing of bacteria with rrn-lacking chromosome and rrn-plasmid.</title>
        <authorList>
            <person name="Anda M."/>
            <person name="Iwasaki W."/>
        </authorList>
    </citation>
    <scope>NUCLEOTIDE SEQUENCE [LARGE SCALE GENOMIC DNA]</scope>
    <source>
        <strain evidence="7 8">NBRC 101262</strain>
        <plasmid evidence="7 8">pPP1</plasmid>
    </source>
</reference>
<evidence type="ECO:0000256" key="1">
    <source>
        <dbReference type="ARBA" id="ARBA00004442"/>
    </source>
</evidence>
<feature type="domain" description="TonB-dependent receptor plug" evidence="5">
    <location>
        <begin position="134"/>
        <end position="220"/>
    </location>
</feature>
<keyword evidence="2" id="KW-0472">Membrane</keyword>
<keyword evidence="7" id="KW-0675">Receptor</keyword>
<evidence type="ECO:0000256" key="4">
    <source>
        <dbReference type="SAM" id="SignalP"/>
    </source>
</evidence>
<dbReference type="PANTHER" id="PTHR40980">
    <property type="entry name" value="PLUG DOMAIN-CONTAINING PROTEIN"/>
    <property type="match status" value="1"/>
</dbReference>
<proteinExistence type="predicted"/>
<dbReference type="Gene3D" id="2.170.130.10">
    <property type="entry name" value="TonB-dependent receptor, plug domain"/>
    <property type="match status" value="1"/>
</dbReference>
<evidence type="ECO:0000313" key="8">
    <source>
        <dbReference type="Proteomes" id="UP001354989"/>
    </source>
</evidence>
<dbReference type="InterPro" id="IPR008969">
    <property type="entry name" value="CarboxyPept-like_regulatory"/>
</dbReference>
<dbReference type="SUPFAM" id="SSF49464">
    <property type="entry name" value="Carboxypeptidase regulatory domain-like"/>
    <property type="match status" value="1"/>
</dbReference>
<evidence type="ECO:0000259" key="5">
    <source>
        <dbReference type="Pfam" id="PF07715"/>
    </source>
</evidence>
<keyword evidence="3" id="KW-0998">Cell outer membrane</keyword>
<dbReference type="EMBL" id="AP025293">
    <property type="protein sequence ID" value="BDD00924.1"/>
    <property type="molecule type" value="Genomic_DNA"/>
</dbReference>
<dbReference type="RefSeq" id="WP_338398156.1">
    <property type="nucleotide sequence ID" value="NZ_AP025293.1"/>
</dbReference>
<keyword evidence="7" id="KW-0614">Plasmid</keyword>
<dbReference type="Proteomes" id="UP001354989">
    <property type="component" value="Plasmid pPP1"/>
</dbReference>
<dbReference type="Gene3D" id="2.40.170.20">
    <property type="entry name" value="TonB-dependent receptor, beta-barrel domain"/>
    <property type="match status" value="1"/>
</dbReference>
<evidence type="ECO:0000313" key="7">
    <source>
        <dbReference type="EMBL" id="BDD00924.1"/>
    </source>
</evidence>
<evidence type="ECO:0000259" key="6">
    <source>
        <dbReference type="Pfam" id="PF14905"/>
    </source>
</evidence>
<feature type="signal peptide" evidence="4">
    <location>
        <begin position="1"/>
        <end position="20"/>
    </location>
</feature>
<feature type="domain" description="Outer membrane protein beta-barrel" evidence="6">
    <location>
        <begin position="376"/>
        <end position="771"/>
    </location>
</feature>
<dbReference type="InterPro" id="IPR012910">
    <property type="entry name" value="Plug_dom"/>
</dbReference>
<comment type="subcellular location">
    <subcellularLocation>
        <location evidence="1">Cell outer membrane</location>
    </subcellularLocation>
</comment>
<protein>
    <submittedName>
        <fullName evidence="7">TonB-dependent receptor</fullName>
    </submittedName>
</protein>
<gene>
    <name evidence="7" type="ORF">PEPS_32040</name>
</gene>
<evidence type="ECO:0000256" key="3">
    <source>
        <dbReference type="ARBA" id="ARBA00023237"/>
    </source>
</evidence>
<keyword evidence="8" id="KW-1185">Reference proteome</keyword>